<dbReference type="AlphaFoldDB" id="A0A4R4E1K2"/>
<keyword evidence="2" id="KW-1185">Reference proteome</keyword>
<evidence type="ECO:0000313" key="1">
    <source>
        <dbReference type="EMBL" id="TCZ72332.1"/>
    </source>
</evidence>
<name>A0A4R4E1K2_9BACL</name>
<dbReference type="EMBL" id="SKFG01000038">
    <property type="protein sequence ID" value="TCZ72332.1"/>
    <property type="molecule type" value="Genomic_DNA"/>
</dbReference>
<dbReference type="SUPFAM" id="SSF111171">
    <property type="entry name" value="Rbstp2229 protein"/>
    <property type="match status" value="1"/>
</dbReference>
<comment type="caution">
    <text evidence="1">The sequence shown here is derived from an EMBL/GenBank/DDBJ whole genome shotgun (WGS) entry which is preliminary data.</text>
</comment>
<organism evidence="1 2">
    <name type="scientific">Paenibacillus albiflavus</name>
    <dbReference type="NCBI Taxonomy" id="2545760"/>
    <lineage>
        <taxon>Bacteria</taxon>
        <taxon>Bacillati</taxon>
        <taxon>Bacillota</taxon>
        <taxon>Bacilli</taxon>
        <taxon>Bacillales</taxon>
        <taxon>Paenibacillaceae</taxon>
        <taxon>Paenibacillus</taxon>
    </lineage>
</organism>
<sequence>MGQSAFIRFVQGSTVPSLTLDELKDQLINYRDQLALTGKQLDWQYEDVCFPYTIETKPEGEGRWFYLKGKYRHYESIVFGVDKEQVGEDERHYVQVVLPEGHTHGDKNKGNELCKYLAKHLKAELQLFNGRVMYFNPRK</sequence>
<proteinExistence type="predicted"/>
<evidence type="ECO:0000313" key="2">
    <source>
        <dbReference type="Proteomes" id="UP000295418"/>
    </source>
</evidence>
<protein>
    <submittedName>
        <fullName evidence="1">DUF1885 family protein</fullName>
    </submittedName>
</protein>
<dbReference type="Proteomes" id="UP000295418">
    <property type="component" value="Unassembled WGS sequence"/>
</dbReference>
<dbReference type="Gene3D" id="1.20.5.850">
    <property type="entry name" value="Rbstp2229 protein"/>
    <property type="match status" value="1"/>
</dbReference>
<dbReference type="Pfam" id="PF08968">
    <property type="entry name" value="DUF1885"/>
    <property type="match status" value="1"/>
</dbReference>
<dbReference type="Gene3D" id="3.30.310.120">
    <property type="entry name" value="Rbstp2229 like protein"/>
    <property type="match status" value="1"/>
</dbReference>
<dbReference type="OrthoDB" id="2966171at2"/>
<gene>
    <name evidence="1" type="ORF">E0485_22375</name>
</gene>
<reference evidence="1 2" key="1">
    <citation type="submission" date="2019-03" db="EMBL/GenBank/DDBJ databases">
        <authorList>
            <person name="Kim M.K.M."/>
        </authorList>
    </citation>
    <scope>NUCLEOTIDE SEQUENCE [LARGE SCALE GENOMIC DNA]</scope>
    <source>
        <strain evidence="1 2">18JY21-1</strain>
    </source>
</reference>
<dbReference type="InterPro" id="IPR015062">
    <property type="entry name" value="DUF1885"/>
</dbReference>
<accession>A0A4R4E1K2</accession>
<dbReference type="InterPro" id="IPR036294">
    <property type="entry name" value="Rbstp2229-like_sf"/>
</dbReference>
<dbReference type="RefSeq" id="WP_132420276.1">
    <property type="nucleotide sequence ID" value="NZ_SKFG01000038.1"/>
</dbReference>